<evidence type="ECO:0000256" key="7">
    <source>
        <dbReference type="ARBA" id="ARBA00023015"/>
    </source>
</evidence>
<feature type="domain" description="C2H2-type" evidence="13">
    <location>
        <begin position="269"/>
        <end position="297"/>
    </location>
</feature>
<keyword evidence="10" id="KW-0539">Nucleus</keyword>
<dbReference type="RefSeq" id="XP_029733282.2">
    <property type="nucleotide sequence ID" value="XM_029877422.2"/>
</dbReference>
<evidence type="ECO:0000256" key="5">
    <source>
        <dbReference type="ARBA" id="ARBA00022771"/>
    </source>
</evidence>
<feature type="domain" description="C2H2-type" evidence="13">
    <location>
        <begin position="330"/>
        <end position="358"/>
    </location>
</feature>
<dbReference type="Gene3D" id="3.30.160.60">
    <property type="entry name" value="Classic Zinc Finger"/>
    <property type="match status" value="4"/>
</dbReference>
<comment type="subcellular location">
    <subcellularLocation>
        <location evidence="1">Nucleus</location>
    </subcellularLocation>
</comment>
<name>A0ABM2A547_AEDAL</name>
<evidence type="ECO:0000313" key="14">
    <source>
        <dbReference type="EnsemblMetazoa" id="AALFPA23_024552.P36598"/>
    </source>
</evidence>
<keyword evidence="15" id="KW-1185">Reference proteome</keyword>
<evidence type="ECO:0000256" key="12">
    <source>
        <dbReference type="SAM" id="MobiDB-lite"/>
    </source>
</evidence>
<evidence type="ECO:0000256" key="2">
    <source>
        <dbReference type="ARBA" id="ARBA00006991"/>
    </source>
</evidence>
<dbReference type="SMART" id="SM00355">
    <property type="entry name" value="ZnF_C2H2"/>
    <property type="match status" value="9"/>
</dbReference>
<reference evidence="14" key="2">
    <citation type="submission" date="2025-05" db="UniProtKB">
        <authorList>
            <consortium name="EnsemblMetazoa"/>
        </authorList>
    </citation>
    <scope>IDENTIFICATION</scope>
    <source>
        <strain evidence="14">Foshan</strain>
    </source>
</reference>
<keyword evidence="6" id="KW-0862">Zinc</keyword>
<keyword evidence="3" id="KW-0479">Metal-binding</keyword>
<dbReference type="GeneID" id="109404678"/>
<reference evidence="15" key="1">
    <citation type="journal article" date="2015" name="Proc. Natl. Acad. Sci. U.S.A.">
        <title>Genome sequence of the Asian Tiger mosquito, Aedes albopictus, reveals insights into its biology, genetics, and evolution.</title>
        <authorList>
            <person name="Chen X.G."/>
            <person name="Jiang X."/>
            <person name="Gu J."/>
            <person name="Xu M."/>
            <person name="Wu Y."/>
            <person name="Deng Y."/>
            <person name="Zhang C."/>
            <person name="Bonizzoni M."/>
            <person name="Dermauw W."/>
            <person name="Vontas J."/>
            <person name="Armbruster P."/>
            <person name="Huang X."/>
            <person name="Yang Y."/>
            <person name="Zhang H."/>
            <person name="He W."/>
            <person name="Peng H."/>
            <person name="Liu Y."/>
            <person name="Wu K."/>
            <person name="Chen J."/>
            <person name="Lirakis M."/>
            <person name="Topalis P."/>
            <person name="Van Leeuwen T."/>
            <person name="Hall A.B."/>
            <person name="Jiang X."/>
            <person name="Thorpe C."/>
            <person name="Mueller R.L."/>
            <person name="Sun C."/>
            <person name="Waterhouse R.M."/>
            <person name="Yan G."/>
            <person name="Tu Z.J."/>
            <person name="Fang X."/>
            <person name="James A.A."/>
        </authorList>
    </citation>
    <scope>NUCLEOTIDE SEQUENCE [LARGE SCALE GENOMIC DNA]</scope>
    <source>
        <strain evidence="15">Foshan</strain>
    </source>
</reference>
<evidence type="ECO:0000256" key="3">
    <source>
        <dbReference type="ARBA" id="ARBA00022723"/>
    </source>
</evidence>
<dbReference type="PANTHER" id="PTHR24393">
    <property type="entry name" value="ZINC FINGER PROTEIN"/>
    <property type="match status" value="1"/>
</dbReference>
<feature type="region of interest" description="Disordered" evidence="12">
    <location>
        <begin position="147"/>
        <end position="201"/>
    </location>
</feature>
<feature type="domain" description="C2H2-type" evidence="13">
    <location>
        <begin position="476"/>
        <end position="504"/>
    </location>
</feature>
<proteinExistence type="inferred from homology"/>
<keyword evidence="7" id="KW-0805">Transcription regulation</keyword>
<accession>A0ABM2A547</accession>
<feature type="domain" description="C2H2-type" evidence="13">
    <location>
        <begin position="300"/>
        <end position="327"/>
    </location>
</feature>
<dbReference type="PROSITE" id="PS50157">
    <property type="entry name" value="ZINC_FINGER_C2H2_2"/>
    <property type="match status" value="6"/>
</dbReference>
<protein>
    <recommendedName>
        <fullName evidence="13">C2H2-type domain-containing protein</fullName>
    </recommendedName>
</protein>
<evidence type="ECO:0000256" key="11">
    <source>
        <dbReference type="PROSITE-ProRule" id="PRU00042"/>
    </source>
</evidence>
<evidence type="ECO:0000256" key="9">
    <source>
        <dbReference type="ARBA" id="ARBA00023163"/>
    </source>
</evidence>
<evidence type="ECO:0000256" key="6">
    <source>
        <dbReference type="ARBA" id="ARBA00022833"/>
    </source>
</evidence>
<keyword evidence="9" id="KW-0804">Transcription</keyword>
<comment type="similarity">
    <text evidence="2">Belongs to the krueppel C2H2-type zinc-finger protein family.</text>
</comment>
<evidence type="ECO:0000256" key="10">
    <source>
        <dbReference type="ARBA" id="ARBA00023242"/>
    </source>
</evidence>
<keyword evidence="4" id="KW-0677">Repeat</keyword>
<dbReference type="SUPFAM" id="SSF57716">
    <property type="entry name" value="Glucocorticoid receptor-like (DNA-binding domain)"/>
    <property type="match status" value="1"/>
</dbReference>
<dbReference type="Pfam" id="PF07776">
    <property type="entry name" value="zf-AD"/>
    <property type="match status" value="1"/>
</dbReference>
<dbReference type="Gene3D" id="3.40.1800.20">
    <property type="match status" value="1"/>
</dbReference>
<feature type="domain" description="C2H2-type" evidence="13">
    <location>
        <begin position="447"/>
        <end position="473"/>
    </location>
</feature>
<dbReference type="EnsemblMetazoa" id="AALFPA23_024552.R36598">
    <property type="protein sequence ID" value="AALFPA23_024552.P36598"/>
    <property type="gene ID" value="AALFPA23_024552"/>
</dbReference>
<sequence length="543" mass="63492">MNQPPGEEEAGCLTCSRKPLNFYRIRAEPEEEDRKQDICRVICQHFWFQEDDLLEEIICKICWEKLSEFHEFYSEVERLHKRDASAGVLVKEEDDSGEPIVEIIEEHIIQNKDDKNPSAIEELKVEPSTEEYLTETLEELEELNDEDFSAEDDDNHSEYEPEEPPPEPRPKRKYTRRAPEEKAKKERKRSYPYKAKTTAEREAEDVFIRQHTPYVCEHCNVDFEQFHLFQRHCVQTHGKEGFIVCCGIRHRKRTVLYQHVQHVLNPEAFKCEICGKTYKNRFGYNRHKKESHATEEERTFKCHRCPKSFIKEGPLKRHLADHETLDKGTAKCETCGKCFSSIGILKNHVKYRHVKQMEYICDVCSKGFYMRSTFVTHRKTHEVPAEQLRKQCPHCFKWCKNHDYWRVHVRRHKNEGQLSCDVCGHVSPNLMALKGHKARMHSGPKVFPCSFCGKEYARAITLKEHVAAAHTGDILYQCPHCEKTFNSSANMHSHRKKMHPKEWLEQRLAKYGNRDAMANEALQGAELQQGAMAAASDGQQGAF</sequence>
<evidence type="ECO:0000256" key="1">
    <source>
        <dbReference type="ARBA" id="ARBA00004123"/>
    </source>
</evidence>
<dbReference type="InterPro" id="IPR013087">
    <property type="entry name" value="Znf_C2H2_type"/>
</dbReference>
<keyword evidence="8" id="KW-0238">DNA-binding</keyword>
<organism evidence="14 15">
    <name type="scientific">Aedes albopictus</name>
    <name type="common">Asian tiger mosquito</name>
    <name type="synonym">Stegomyia albopicta</name>
    <dbReference type="NCBI Taxonomy" id="7160"/>
    <lineage>
        <taxon>Eukaryota</taxon>
        <taxon>Metazoa</taxon>
        <taxon>Ecdysozoa</taxon>
        <taxon>Arthropoda</taxon>
        <taxon>Hexapoda</taxon>
        <taxon>Insecta</taxon>
        <taxon>Pterygota</taxon>
        <taxon>Neoptera</taxon>
        <taxon>Endopterygota</taxon>
        <taxon>Diptera</taxon>
        <taxon>Nematocera</taxon>
        <taxon>Culicoidea</taxon>
        <taxon>Culicidae</taxon>
        <taxon>Culicinae</taxon>
        <taxon>Aedini</taxon>
        <taxon>Aedes</taxon>
        <taxon>Stegomyia</taxon>
    </lineage>
</organism>
<dbReference type="Pfam" id="PF00096">
    <property type="entry name" value="zf-C2H2"/>
    <property type="match status" value="3"/>
</dbReference>
<dbReference type="Proteomes" id="UP000069940">
    <property type="component" value="Unassembled WGS sequence"/>
</dbReference>
<dbReference type="PROSITE" id="PS00028">
    <property type="entry name" value="ZINC_FINGER_C2H2_1"/>
    <property type="match status" value="8"/>
</dbReference>
<keyword evidence="5 11" id="KW-0863">Zinc-finger</keyword>
<feature type="domain" description="C2H2-type" evidence="13">
    <location>
        <begin position="359"/>
        <end position="386"/>
    </location>
</feature>
<dbReference type="SUPFAM" id="SSF57667">
    <property type="entry name" value="beta-beta-alpha zinc fingers"/>
    <property type="match status" value="4"/>
</dbReference>
<evidence type="ECO:0000256" key="4">
    <source>
        <dbReference type="ARBA" id="ARBA00022737"/>
    </source>
</evidence>
<feature type="compositionally biased region" description="Acidic residues" evidence="12">
    <location>
        <begin position="147"/>
        <end position="165"/>
    </location>
</feature>
<evidence type="ECO:0000259" key="13">
    <source>
        <dbReference type="PROSITE" id="PS50157"/>
    </source>
</evidence>
<dbReference type="InterPro" id="IPR036236">
    <property type="entry name" value="Znf_C2H2_sf"/>
</dbReference>
<evidence type="ECO:0000313" key="15">
    <source>
        <dbReference type="Proteomes" id="UP000069940"/>
    </source>
</evidence>
<dbReference type="SMART" id="SM00868">
    <property type="entry name" value="zf-AD"/>
    <property type="match status" value="1"/>
</dbReference>
<dbReference type="PANTHER" id="PTHR24393:SF15">
    <property type="entry name" value="IP01243P-RELATED"/>
    <property type="match status" value="1"/>
</dbReference>
<evidence type="ECO:0000256" key="8">
    <source>
        <dbReference type="ARBA" id="ARBA00023125"/>
    </source>
</evidence>
<dbReference type="InterPro" id="IPR012934">
    <property type="entry name" value="Znf_AD"/>
</dbReference>